<sequence length="47" mass="5192">MKIKKITIFRGYDKNGKKELFEKAEIFAGETIGIVGPTGSDLPVHLT</sequence>
<name>X1QDH3_9ZZZZ</name>
<protein>
    <recommendedName>
        <fullName evidence="2">ABC transporter domain-containing protein</fullName>
    </recommendedName>
</protein>
<evidence type="ECO:0008006" key="2">
    <source>
        <dbReference type="Google" id="ProtNLM"/>
    </source>
</evidence>
<reference evidence="1" key="1">
    <citation type="journal article" date="2014" name="Front. Microbiol.">
        <title>High frequency of phylogenetically diverse reductive dehalogenase-homologous genes in deep subseafloor sedimentary metagenomes.</title>
        <authorList>
            <person name="Kawai M."/>
            <person name="Futagami T."/>
            <person name="Toyoda A."/>
            <person name="Takaki Y."/>
            <person name="Nishi S."/>
            <person name="Hori S."/>
            <person name="Arai W."/>
            <person name="Tsubouchi T."/>
            <person name="Morono Y."/>
            <person name="Uchiyama I."/>
            <person name="Ito T."/>
            <person name="Fujiyama A."/>
            <person name="Inagaki F."/>
            <person name="Takami H."/>
        </authorList>
    </citation>
    <scope>NUCLEOTIDE SEQUENCE</scope>
    <source>
        <strain evidence="1">Expedition CK06-06</strain>
    </source>
</reference>
<gene>
    <name evidence="1" type="ORF">S06H3_55975</name>
</gene>
<organism evidence="1">
    <name type="scientific">marine sediment metagenome</name>
    <dbReference type="NCBI Taxonomy" id="412755"/>
    <lineage>
        <taxon>unclassified sequences</taxon>
        <taxon>metagenomes</taxon>
        <taxon>ecological metagenomes</taxon>
    </lineage>
</organism>
<comment type="caution">
    <text evidence="1">The sequence shown here is derived from an EMBL/GenBank/DDBJ whole genome shotgun (WGS) entry which is preliminary data.</text>
</comment>
<dbReference type="EMBL" id="BARV01035956">
    <property type="protein sequence ID" value="GAI49050.1"/>
    <property type="molecule type" value="Genomic_DNA"/>
</dbReference>
<dbReference type="AlphaFoldDB" id="X1QDH3"/>
<proteinExistence type="predicted"/>
<evidence type="ECO:0000313" key="1">
    <source>
        <dbReference type="EMBL" id="GAI49050.1"/>
    </source>
</evidence>
<accession>X1QDH3</accession>